<dbReference type="EMBL" id="CP036267">
    <property type="protein sequence ID" value="QDT30943.1"/>
    <property type="molecule type" value="Genomic_DNA"/>
</dbReference>
<evidence type="ECO:0000313" key="2">
    <source>
        <dbReference type="EMBL" id="QDT30987.1"/>
    </source>
</evidence>
<organism evidence="1 3">
    <name type="scientific">Thalassoglobus polymorphus</name>
    <dbReference type="NCBI Taxonomy" id="2527994"/>
    <lineage>
        <taxon>Bacteria</taxon>
        <taxon>Pseudomonadati</taxon>
        <taxon>Planctomycetota</taxon>
        <taxon>Planctomycetia</taxon>
        <taxon>Planctomycetales</taxon>
        <taxon>Planctomycetaceae</taxon>
        <taxon>Thalassoglobus</taxon>
    </lineage>
</organism>
<dbReference type="KEGG" id="tpol:Mal48_01720"/>
<dbReference type="OrthoDB" id="272516at2"/>
<sequence length="123" mass="13777">MTKDVSIECDCGAKLRIDLEKVKDNPTCPKCRQIVTLPMSETVSEEPMQLPEIPSPPSQEESLKFYKLAWVCVQMLTVYQLYAFISGTQGLEYVTHQTYFAVKTLTIVVCAAIVARSLEGLDL</sequence>
<name>A0A517QH27_9PLAN</name>
<evidence type="ECO:0000313" key="3">
    <source>
        <dbReference type="Proteomes" id="UP000315724"/>
    </source>
</evidence>
<reference evidence="1 3" key="1">
    <citation type="submission" date="2019-02" db="EMBL/GenBank/DDBJ databases">
        <title>Deep-cultivation of Planctomycetes and their phenomic and genomic characterization uncovers novel biology.</title>
        <authorList>
            <person name="Wiegand S."/>
            <person name="Jogler M."/>
            <person name="Boedeker C."/>
            <person name="Pinto D."/>
            <person name="Vollmers J."/>
            <person name="Rivas-Marin E."/>
            <person name="Kohn T."/>
            <person name="Peeters S.H."/>
            <person name="Heuer A."/>
            <person name="Rast P."/>
            <person name="Oberbeckmann S."/>
            <person name="Bunk B."/>
            <person name="Jeske O."/>
            <person name="Meyerdierks A."/>
            <person name="Storesund J.E."/>
            <person name="Kallscheuer N."/>
            <person name="Luecker S."/>
            <person name="Lage O.M."/>
            <person name="Pohl T."/>
            <person name="Merkel B.J."/>
            <person name="Hornburger P."/>
            <person name="Mueller R.-W."/>
            <person name="Bruemmer F."/>
            <person name="Labrenz M."/>
            <person name="Spormann A.M."/>
            <person name="Op den Camp H."/>
            <person name="Overmann J."/>
            <person name="Amann R."/>
            <person name="Jetten M.S.M."/>
            <person name="Mascher T."/>
            <person name="Medema M.H."/>
            <person name="Devos D.P."/>
            <person name="Kaster A.-K."/>
            <person name="Ovreas L."/>
            <person name="Rohde M."/>
            <person name="Galperin M.Y."/>
            <person name="Jogler C."/>
        </authorList>
    </citation>
    <scope>NUCLEOTIDE SEQUENCE [LARGE SCALE GENOMIC DNA]</scope>
    <source>
        <strain evidence="1 3">Mal48</strain>
    </source>
</reference>
<proteinExistence type="predicted"/>
<evidence type="ECO:0000313" key="1">
    <source>
        <dbReference type="EMBL" id="QDT30943.1"/>
    </source>
</evidence>
<gene>
    <name evidence="1" type="ORF">Mal48_01720</name>
    <name evidence="2" type="ORF">Mal48_02160</name>
</gene>
<dbReference type="Proteomes" id="UP000315724">
    <property type="component" value="Chromosome"/>
</dbReference>
<dbReference type="RefSeq" id="WP_145195237.1">
    <property type="nucleotide sequence ID" value="NZ_CP036267.1"/>
</dbReference>
<keyword evidence="3" id="KW-1185">Reference proteome</keyword>
<protein>
    <submittedName>
        <fullName evidence="1">Uncharacterized protein</fullName>
    </submittedName>
</protein>
<dbReference type="KEGG" id="tpol:Mal48_02160"/>
<dbReference type="EMBL" id="CP036267">
    <property type="protein sequence ID" value="QDT30987.1"/>
    <property type="molecule type" value="Genomic_DNA"/>
</dbReference>
<accession>A0A517QH27</accession>
<dbReference type="AlphaFoldDB" id="A0A517QH27"/>